<name>A0A5P1EJ65_ASPOF</name>
<protein>
    <recommendedName>
        <fullName evidence="1">Purple acid phosphatase Fn3-like domain-containing protein</fullName>
    </recommendedName>
</protein>
<dbReference type="Proteomes" id="UP000243459">
    <property type="component" value="Chromosome 7"/>
</dbReference>
<gene>
    <name evidence="2" type="ORF">A4U43_C07F35080</name>
</gene>
<keyword evidence="3" id="KW-1185">Reference proteome</keyword>
<dbReference type="InterPro" id="IPR040974">
    <property type="entry name" value="Fn3_PAP"/>
</dbReference>
<evidence type="ECO:0000313" key="2">
    <source>
        <dbReference type="EMBL" id="ONK65237.1"/>
    </source>
</evidence>
<proteinExistence type="predicted"/>
<dbReference type="Gramene" id="ONK65237">
    <property type="protein sequence ID" value="ONK65237"/>
    <property type="gene ID" value="A4U43_C07F35080"/>
</dbReference>
<evidence type="ECO:0000259" key="1">
    <source>
        <dbReference type="Pfam" id="PF17808"/>
    </source>
</evidence>
<dbReference type="AlphaFoldDB" id="A0A5P1EJ65"/>
<evidence type="ECO:0000313" key="3">
    <source>
        <dbReference type="Proteomes" id="UP000243459"/>
    </source>
</evidence>
<reference evidence="3" key="1">
    <citation type="journal article" date="2017" name="Nat. Commun.">
        <title>The asparagus genome sheds light on the origin and evolution of a young Y chromosome.</title>
        <authorList>
            <person name="Harkess A."/>
            <person name="Zhou J."/>
            <person name="Xu C."/>
            <person name="Bowers J.E."/>
            <person name="Van der Hulst R."/>
            <person name="Ayyampalayam S."/>
            <person name="Mercati F."/>
            <person name="Riccardi P."/>
            <person name="McKain M.R."/>
            <person name="Kakrana A."/>
            <person name="Tang H."/>
            <person name="Ray J."/>
            <person name="Groenendijk J."/>
            <person name="Arikit S."/>
            <person name="Mathioni S.M."/>
            <person name="Nakano M."/>
            <person name="Shan H."/>
            <person name="Telgmann-Rauber A."/>
            <person name="Kanno A."/>
            <person name="Yue Z."/>
            <person name="Chen H."/>
            <person name="Li W."/>
            <person name="Chen Y."/>
            <person name="Xu X."/>
            <person name="Zhang Y."/>
            <person name="Luo S."/>
            <person name="Chen H."/>
            <person name="Gao J."/>
            <person name="Mao Z."/>
            <person name="Pires J.C."/>
            <person name="Luo M."/>
            <person name="Kudrna D."/>
            <person name="Wing R.A."/>
            <person name="Meyers B.C."/>
            <person name="Yi K."/>
            <person name="Kong H."/>
            <person name="Lavrijsen P."/>
            <person name="Sunseri F."/>
            <person name="Falavigna A."/>
            <person name="Ye Y."/>
            <person name="Leebens-Mack J.H."/>
            <person name="Chen G."/>
        </authorList>
    </citation>
    <scope>NUCLEOTIDE SEQUENCE [LARGE SCALE GENOMIC DNA]</scope>
    <source>
        <strain evidence="3">cv. DH0086</strain>
    </source>
</reference>
<feature type="domain" description="Purple acid phosphatase Fn3-like" evidence="1">
    <location>
        <begin position="25"/>
        <end position="70"/>
    </location>
</feature>
<sequence length="127" mass="14449">MALHDAAYIKASPNLLGSLHDAAYIKASPNLLGLKGQTTEWVNLEYGHPNPSDEDWIGVFSPAKFRHIKIFMLFKEELKICHEDLEKLNYQVLTKVSVFRLHGLLINLAASFSNQKMKSHWQCSLEP</sequence>
<accession>A0A5P1EJ65</accession>
<dbReference type="Pfam" id="PF17808">
    <property type="entry name" value="fn3_PAP"/>
    <property type="match status" value="1"/>
</dbReference>
<organism evidence="2 3">
    <name type="scientific">Asparagus officinalis</name>
    <name type="common">Garden asparagus</name>
    <dbReference type="NCBI Taxonomy" id="4686"/>
    <lineage>
        <taxon>Eukaryota</taxon>
        <taxon>Viridiplantae</taxon>
        <taxon>Streptophyta</taxon>
        <taxon>Embryophyta</taxon>
        <taxon>Tracheophyta</taxon>
        <taxon>Spermatophyta</taxon>
        <taxon>Magnoliopsida</taxon>
        <taxon>Liliopsida</taxon>
        <taxon>Asparagales</taxon>
        <taxon>Asparagaceae</taxon>
        <taxon>Asparagoideae</taxon>
        <taxon>Asparagus</taxon>
    </lineage>
</organism>
<dbReference type="EMBL" id="CM007387">
    <property type="protein sequence ID" value="ONK65237.1"/>
    <property type="molecule type" value="Genomic_DNA"/>
</dbReference>